<dbReference type="EMBL" id="MU006092">
    <property type="protein sequence ID" value="KAF2840674.1"/>
    <property type="molecule type" value="Genomic_DNA"/>
</dbReference>
<dbReference type="PANTHER" id="PTHR10039:SF5">
    <property type="entry name" value="NACHT DOMAIN-CONTAINING PROTEIN"/>
    <property type="match status" value="1"/>
</dbReference>
<dbReference type="OrthoDB" id="443402at2759"/>
<comment type="caution">
    <text evidence="1">The sequence shown here is derived from an EMBL/GenBank/DDBJ whole genome shotgun (WGS) entry which is preliminary data.</text>
</comment>
<evidence type="ECO:0000313" key="2">
    <source>
        <dbReference type="Proteomes" id="UP000799429"/>
    </source>
</evidence>
<dbReference type="AlphaFoldDB" id="A0A9P4VUJ4"/>
<keyword evidence="2" id="KW-1185">Reference proteome</keyword>
<evidence type="ECO:0008006" key="3">
    <source>
        <dbReference type="Google" id="ProtNLM"/>
    </source>
</evidence>
<accession>A0A9P4VUJ4</accession>
<protein>
    <recommendedName>
        <fullName evidence="3">NACHT domain-containing protein</fullName>
    </recommendedName>
</protein>
<dbReference type="Proteomes" id="UP000799429">
    <property type="component" value="Unassembled WGS sequence"/>
</dbReference>
<evidence type="ECO:0000313" key="1">
    <source>
        <dbReference type="EMBL" id="KAF2840674.1"/>
    </source>
</evidence>
<proteinExistence type="predicted"/>
<organism evidence="1 2">
    <name type="scientific">Patellaria atrata CBS 101060</name>
    <dbReference type="NCBI Taxonomy" id="1346257"/>
    <lineage>
        <taxon>Eukaryota</taxon>
        <taxon>Fungi</taxon>
        <taxon>Dikarya</taxon>
        <taxon>Ascomycota</taxon>
        <taxon>Pezizomycotina</taxon>
        <taxon>Dothideomycetes</taxon>
        <taxon>Dothideomycetes incertae sedis</taxon>
        <taxon>Patellariales</taxon>
        <taxon>Patellariaceae</taxon>
        <taxon>Patellaria</taxon>
    </lineage>
</organism>
<name>A0A9P4VUJ4_9PEZI</name>
<dbReference type="PANTHER" id="PTHR10039">
    <property type="entry name" value="AMELOGENIN"/>
    <property type="match status" value="1"/>
</dbReference>
<gene>
    <name evidence="1" type="ORF">M501DRAFT_1001679</name>
</gene>
<sequence length="177" mass="20202">MKLFFLIDGLDEYNRPTRIVIKWLHNLLEGDFKICVASRPWIEFEDAFVQFPNLVLEDLTRGDMYHYVNSTLSEHLAFKDFEEVEPEFTVDLIDNVVSKASGFFLWVYLVVSLLQGSLTNGERLSDLQRRLDSIPPDLKQLFDNIIDSLANNEKGVSVVPATTCNAQPPISPDSFVC</sequence>
<reference evidence="1" key="1">
    <citation type="journal article" date="2020" name="Stud. Mycol.">
        <title>101 Dothideomycetes genomes: a test case for predicting lifestyles and emergence of pathogens.</title>
        <authorList>
            <person name="Haridas S."/>
            <person name="Albert R."/>
            <person name="Binder M."/>
            <person name="Bloem J."/>
            <person name="Labutti K."/>
            <person name="Salamov A."/>
            <person name="Andreopoulos B."/>
            <person name="Baker S."/>
            <person name="Barry K."/>
            <person name="Bills G."/>
            <person name="Bluhm B."/>
            <person name="Cannon C."/>
            <person name="Castanera R."/>
            <person name="Culley D."/>
            <person name="Daum C."/>
            <person name="Ezra D."/>
            <person name="Gonzalez J."/>
            <person name="Henrissat B."/>
            <person name="Kuo A."/>
            <person name="Liang C."/>
            <person name="Lipzen A."/>
            <person name="Lutzoni F."/>
            <person name="Magnuson J."/>
            <person name="Mondo S."/>
            <person name="Nolan M."/>
            <person name="Ohm R."/>
            <person name="Pangilinan J."/>
            <person name="Park H.-J."/>
            <person name="Ramirez L."/>
            <person name="Alfaro M."/>
            <person name="Sun H."/>
            <person name="Tritt A."/>
            <person name="Yoshinaga Y."/>
            <person name="Zwiers L.-H."/>
            <person name="Turgeon B."/>
            <person name="Goodwin S."/>
            <person name="Spatafora J."/>
            <person name="Crous P."/>
            <person name="Grigoriev I."/>
        </authorList>
    </citation>
    <scope>NUCLEOTIDE SEQUENCE</scope>
    <source>
        <strain evidence="1">CBS 101060</strain>
    </source>
</reference>